<evidence type="ECO:0000256" key="1">
    <source>
        <dbReference type="ARBA" id="ARBA00023015"/>
    </source>
</evidence>
<evidence type="ECO:0000259" key="5">
    <source>
        <dbReference type="PROSITE" id="PS50977"/>
    </source>
</evidence>
<dbReference type="Pfam" id="PF21993">
    <property type="entry name" value="TetR_C_13_2"/>
    <property type="match status" value="1"/>
</dbReference>
<dbReference type="PANTHER" id="PTHR47506:SF1">
    <property type="entry name" value="HTH-TYPE TRANSCRIPTIONAL REGULATOR YJDC"/>
    <property type="match status" value="1"/>
</dbReference>
<dbReference type="Pfam" id="PF00440">
    <property type="entry name" value="TetR_N"/>
    <property type="match status" value="1"/>
</dbReference>
<dbReference type="AlphaFoldDB" id="A0A6P1YN62"/>
<dbReference type="InterPro" id="IPR009057">
    <property type="entry name" value="Homeodomain-like_sf"/>
</dbReference>
<dbReference type="Gene3D" id="1.10.357.10">
    <property type="entry name" value="Tetracycline Repressor, domain 2"/>
    <property type="match status" value="1"/>
</dbReference>
<feature type="DNA-binding region" description="H-T-H motif" evidence="4">
    <location>
        <begin position="28"/>
        <end position="47"/>
    </location>
</feature>
<evidence type="ECO:0000313" key="7">
    <source>
        <dbReference type="Proteomes" id="UP000464751"/>
    </source>
</evidence>
<dbReference type="RefSeq" id="WP_163075291.1">
    <property type="nucleotide sequence ID" value="NZ_CP048630.1"/>
</dbReference>
<reference evidence="6 7" key="1">
    <citation type="submission" date="2020-02" db="EMBL/GenBank/DDBJ databases">
        <authorList>
            <person name="Li G."/>
        </authorList>
    </citation>
    <scope>NUCLEOTIDE SEQUENCE [LARGE SCALE GENOMIC DNA]</scope>
    <source>
        <strain evidence="6 7">DSM 102029</strain>
    </source>
</reference>
<evidence type="ECO:0000256" key="3">
    <source>
        <dbReference type="ARBA" id="ARBA00023163"/>
    </source>
</evidence>
<organism evidence="6 7">
    <name type="scientific">Ancylobacter pratisalsi</name>
    <dbReference type="NCBI Taxonomy" id="1745854"/>
    <lineage>
        <taxon>Bacteria</taxon>
        <taxon>Pseudomonadati</taxon>
        <taxon>Pseudomonadota</taxon>
        <taxon>Alphaproteobacteria</taxon>
        <taxon>Hyphomicrobiales</taxon>
        <taxon>Xanthobacteraceae</taxon>
        <taxon>Ancylobacter</taxon>
    </lineage>
</organism>
<evidence type="ECO:0000256" key="2">
    <source>
        <dbReference type="ARBA" id="ARBA00023125"/>
    </source>
</evidence>
<gene>
    <name evidence="6" type="ORF">G3A50_10790</name>
</gene>
<keyword evidence="3" id="KW-0804">Transcription</keyword>
<keyword evidence="2 4" id="KW-0238">DNA-binding</keyword>
<dbReference type="GO" id="GO:0003677">
    <property type="term" value="F:DNA binding"/>
    <property type="evidence" value="ECO:0007669"/>
    <property type="project" value="UniProtKB-UniRule"/>
</dbReference>
<keyword evidence="7" id="KW-1185">Reference proteome</keyword>
<feature type="domain" description="HTH tetR-type" evidence="5">
    <location>
        <begin position="5"/>
        <end position="65"/>
    </location>
</feature>
<dbReference type="SUPFAM" id="SSF48498">
    <property type="entry name" value="Tetracyclin repressor-like, C-terminal domain"/>
    <property type="match status" value="1"/>
</dbReference>
<dbReference type="EMBL" id="CP048630">
    <property type="protein sequence ID" value="QIB34146.1"/>
    <property type="molecule type" value="Genomic_DNA"/>
</dbReference>
<dbReference type="InterPro" id="IPR001647">
    <property type="entry name" value="HTH_TetR"/>
</dbReference>
<dbReference type="InterPro" id="IPR036271">
    <property type="entry name" value="Tet_transcr_reg_TetR-rel_C_sf"/>
</dbReference>
<dbReference type="KEGG" id="apra:G3A50_10790"/>
<protein>
    <submittedName>
        <fullName evidence="6">TetR/AcrR family transcriptional regulator</fullName>
    </submittedName>
</protein>
<accession>A0A6P1YN62</accession>
<proteinExistence type="predicted"/>
<name>A0A6P1YN62_9HYPH</name>
<dbReference type="Proteomes" id="UP000464751">
    <property type="component" value="Chromosome"/>
</dbReference>
<sequence>MIRPVAGREQIVARLGELFREHGYEGASLSLISARTGLGKGSLYHFFPGGKEEMAGAVLADIDGWFEREIFAPLRQDDAVPAIADMFDAVDRYFQSGRRACLVGAFALGQTRGRFAVVIEAYFWRWQGALANALARAGHRADAARDLAEEVVGGIQGGLILAHALDDDTVFTRALARLRARCAITG</sequence>
<keyword evidence="1" id="KW-0805">Transcription regulation</keyword>
<dbReference type="PROSITE" id="PS50977">
    <property type="entry name" value="HTH_TETR_2"/>
    <property type="match status" value="1"/>
</dbReference>
<evidence type="ECO:0000313" key="6">
    <source>
        <dbReference type="EMBL" id="QIB34146.1"/>
    </source>
</evidence>
<evidence type="ECO:0000256" key="4">
    <source>
        <dbReference type="PROSITE-ProRule" id="PRU00335"/>
    </source>
</evidence>
<dbReference type="SUPFAM" id="SSF46689">
    <property type="entry name" value="Homeodomain-like"/>
    <property type="match status" value="1"/>
</dbReference>
<dbReference type="InterPro" id="IPR054156">
    <property type="entry name" value="YxaF_TetR_C"/>
</dbReference>
<dbReference type="PANTHER" id="PTHR47506">
    <property type="entry name" value="TRANSCRIPTIONAL REGULATORY PROTEIN"/>
    <property type="match status" value="1"/>
</dbReference>